<feature type="repeat" description="WD" evidence="7">
    <location>
        <begin position="179"/>
        <end position="212"/>
    </location>
</feature>
<dbReference type="STRING" id="8078.ENSFHEP00000009875"/>
<dbReference type="Proteomes" id="UP000265000">
    <property type="component" value="Unplaced"/>
</dbReference>
<dbReference type="Ensembl" id="ENSFHET00000016436.1">
    <property type="protein sequence ID" value="ENSFHEP00000009875.1"/>
    <property type="gene ID" value="ENSFHEG00000011170.1"/>
</dbReference>
<dbReference type="GeneTree" id="ENSGT00390000012666"/>
<accession>A0A3Q2PCY3</accession>
<evidence type="ECO:0000256" key="4">
    <source>
        <dbReference type="ARBA" id="ARBA00022574"/>
    </source>
</evidence>
<reference evidence="9" key="1">
    <citation type="submission" date="2025-08" db="UniProtKB">
        <authorList>
            <consortium name="Ensembl"/>
        </authorList>
    </citation>
    <scope>IDENTIFICATION</scope>
</reference>
<evidence type="ECO:0000256" key="1">
    <source>
        <dbReference type="ARBA" id="ARBA00002614"/>
    </source>
</evidence>
<feature type="region of interest" description="Disordered" evidence="8">
    <location>
        <begin position="380"/>
        <end position="399"/>
    </location>
</feature>
<feature type="region of interest" description="Disordered" evidence="8">
    <location>
        <begin position="319"/>
        <end position="364"/>
    </location>
</feature>
<evidence type="ECO:0000256" key="5">
    <source>
        <dbReference type="ARBA" id="ARBA00022737"/>
    </source>
</evidence>
<evidence type="ECO:0000313" key="10">
    <source>
        <dbReference type="Proteomes" id="UP000265000"/>
    </source>
</evidence>
<name>A0A3Q2PCY3_FUNHE</name>
<dbReference type="InterPro" id="IPR015943">
    <property type="entry name" value="WD40/YVTN_repeat-like_dom_sf"/>
</dbReference>
<keyword evidence="4 7" id="KW-0853">WD repeat</keyword>
<evidence type="ECO:0000256" key="8">
    <source>
        <dbReference type="SAM" id="MobiDB-lite"/>
    </source>
</evidence>
<protein>
    <recommendedName>
        <fullName evidence="3">DDB1- and CUL4-associated factor 10</fullName>
    </recommendedName>
    <alternativeName>
        <fullName evidence="6">WD repeat-containing protein 32</fullName>
    </alternativeName>
</protein>
<dbReference type="AlphaFoldDB" id="A0A3Q2PCY3"/>
<dbReference type="PROSITE" id="PS50082">
    <property type="entry name" value="WD_REPEATS_2"/>
    <property type="match status" value="2"/>
</dbReference>
<evidence type="ECO:0000256" key="6">
    <source>
        <dbReference type="ARBA" id="ARBA00030914"/>
    </source>
</evidence>
<proteinExistence type="inferred from homology"/>
<reference evidence="9" key="2">
    <citation type="submission" date="2025-09" db="UniProtKB">
        <authorList>
            <consortium name="Ensembl"/>
        </authorList>
    </citation>
    <scope>IDENTIFICATION</scope>
</reference>
<feature type="compositionally biased region" description="Polar residues" evidence="8">
    <location>
        <begin position="320"/>
        <end position="336"/>
    </location>
</feature>
<evidence type="ECO:0000256" key="7">
    <source>
        <dbReference type="PROSITE-ProRule" id="PRU00221"/>
    </source>
</evidence>
<feature type="compositionally biased region" description="Basic and acidic residues" evidence="8">
    <location>
        <begin position="15"/>
        <end position="24"/>
    </location>
</feature>
<feature type="compositionally biased region" description="Acidic residues" evidence="8">
    <location>
        <begin position="25"/>
        <end position="38"/>
    </location>
</feature>
<dbReference type="PROSITE" id="PS50294">
    <property type="entry name" value="WD_REPEATS_REGION"/>
    <property type="match status" value="2"/>
</dbReference>
<dbReference type="InterPro" id="IPR039085">
    <property type="entry name" value="DCA10"/>
</dbReference>
<dbReference type="InterPro" id="IPR036322">
    <property type="entry name" value="WD40_repeat_dom_sf"/>
</dbReference>
<feature type="region of interest" description="Disordered" evidence="8">
    <location>
        <begin position="1"/>
        <end position="93"/>
    </location>
</feature>
<dbReference type="GO" id="GO:0080008">
    <property type="term" value="C:Cul4-RING E3 ubiquitin ligase complex"/>
    <property type="evidence" value="ECO:0007669"/>
    <property type="project" value="TreeGrafter"/>
</dbReference>
<evidence type="ECO:0000256" key="3">
    <source>
        <dbReference type="ARBA" id="ARBA00021765"/>
    </source>
</evidence>
<dbReference type="SUPFAM" id="SSF50978">
    <property type="entry name" value="WD40 repeat-like"/>
    <property type="match status" value="1"/>
</dbReference>
<comment type="function">
    <text evidence="1">May function as a substrate receptor for CUL4-DDB1 E3 ubiquitin-protein ligase complex.</text>
</comment>
<feature type="compositionally biased region" description="Basic and acidic residues" evidence="8">
    <location>
        <begin position="338"/>
        <end position="350"/>
    </location>
</feature>
<keyword evidence="5" id="KW-0677">Repeat</keyword>
<dbReference type="Gene3D" id="2.130.10.10">
    <property type="entry name" value="YVTN repeat-like/Quinoprotein amine dehydrogenase"/>
    <property type="match status" value="1"/>
</dbReference>
<evidence type="ECO:0000313" key="9">
    <source>
        <dbReference type="Ensembl" id="ENSFHEP00000009875.1"/>
    </source>
</evidence>
<dbReference type="FunFam" id="2.130.10.10:FF:001360">
    <property type="entry name" value="DDB1- and CUL4-associated factor 10"/>
    <property type="match status" value="1"/>
</dbReference>
<dbReference type="PANTHER" id="PTHR14588">
    <property type="entry name" value="DDB1- AND CUL4-ASSOCIATED FACTOR 10"/>
    <property type="match status" value="1"/>
</dbReference>
<feature type="compositionally biased region" description="Basic and acidic residues" evidence="8">
    <location>
        <begin position="390"/>
        <end position="399"/>
    </location>
</feature>
<dbReference type="SMART" id="SM00320">
    <property type="entry name" value="WD40"/>
    <property type="match status" value="4"/>
</dbReference>
<dbReference type="Pfam" id="PF00400">
    <property type="entry name" value="WD40"/>
    <property type="match status" value="2"/>
</dbReference>
<sequence length="577" mass="62800">MSSDHQGDGEDADESQDRPDGAGKEEEEPAAEELDGDDDVARKVCASPGSRSEGQPERGAAASPRPEEPERRSPPAAAPPEGSGASDGSRGSGLFSWLRGRTIRRGLFVDPARDNFRTMTSLYCSMSPAAESVSLSSQTHGAVFNLEYSPDGSVLTVACEQTEVLLFDPISSRHIKTLTEAHEDCVNNIRFLDNRLFATCSDDTTIALWDLRKLNSKVCSLHGHASWVKNIEYDTNTRLLVTSGFDGNVITWDTNRFTEDGCPHKKFFHTRYLMRMRLTPDCSKMLISTSSGYLLILHDLDLTQSLEVGSYRMLRARRTPLTSEGGTSASRSTVTPRQGHDSKIHPHREGQGGSQEDTDSHSQVSLPTVIKVSFLLRSLPEEQPGGLNPRDPRREGPRELHHIPAASPQRLGHAHPLLQQHGRPGVDVRVRVPGGRAHAAAGVSPLLPAPHPLHRGGQRGAGLHQGAVLQPRRTAHLLALRLRRPPARLRRALQRAGRLPARADELPAGDPFHLLAQRRGAHHQVLPDALPAGLGLPQRTRGAVSAQVLASGVVRKPRPADLGREAPLSTRAKKARG</sequence>
<comment type="similarity">
    <text evidence="2">Belongs to the WD repeat DCAF10 family.</text>
</comment>
<keyword evidence="10" id="KW-1185">Reference proteome</keyword>
<dbReference type="InterPro" id="IPR001680">
    <property type="entry name" value="WD40_rpt"/>
</dbReference>
<feature type="region of interest" description="Disordered" evidence="8">
    <location>
        <begin position="558"/>
        <end position="577"/>
    </location>
</feature>
<evidence type="ECO:0000256" key="2">
    <source>
        <dbReference type="ARBA" id="ARBA00005903"/>
    </source>
</evidence>
<feature type="compositionally biased region" description="Low complexity" evidence="8">
    <location>
        <begin position="79"/>
        <end position="93"/>
    </location>
</feature>
<feature type="repeat" description="WD" evidence="7">
    <location>
        <begin position="221"/>
        <end position="253"/>
    </location>
</feature>
<organism evidence="9 10">
    <name type="scientific">Fundulus heteroclitus</name>
    <name type="common">Killifish</name>
    <name type="synonym">Mummichog</name>
    <dbReference type="NCBI Taxonomy" id="8078"/>
    <lineage>
        <taxon>Eukaryota</taxon>
        <taxon>Metazoa</taxon>
        <taxon>Chordata</taxon>
        <taxon>Craniata</taxon>
        <taxon>Vertebrata</taxon>
        <taxon>Euteleostomi</taxon>
        <taxon>Actinopterygii</taxon>
        <taxon>Neopterygii</taxon>
        <taxon>Teleostei</taxon>
        <taxon>Neoteleostei</taxon>
        <taxon>Acanthomorphata</taxon>
        <taxon>Ovalentaria</taxon>
        <taxon>Atherinomorphae</taxon>
        <taxon>Cyprinodontiformes</taxon>
        <taxon>Fundulidae</taxon>
        <taxon>Fundulus</taxon>
    </lineage>
</organism>
<dbReference type="PANTHER" id="PTHR14588:SF2">
    <property type="entry name" value="DDB1- AND CUL4-ASSOCIATED FACTOR 10"/>
    <property type="match status" value="1"/>
</dbReference>